<dbReference type="PANTHER" id="PTHR43280">
    <property type="entry name" value="ARAC-FAMILY TRANSCRIPTIONAL REGULATOR"/>
    <property type="match status" value="1"/>
</dbReference>
<evidence type="ECO:0000313" key="5">
    <source>
        <dbReference type="EMBL" id="KAB8065258.1"/>
    </source>
</evidence>
<keyword evidence="1" id="KW-0805">Transcription regulation</keyword>
<protein>
    <submittedName>
        <fullName evidence="5">Helix-turn-helix domain-containing protein</fullName>
    </submittedName>
</protein>
<dbReference type="GO" id="GO:0003700">
    <property type="term" value="F:DNA-binding transcription factor activity"/>
    <property type="evidence" value="ECO:0007669"/>
    <property type="project" value="InterPro"/>
</dbReference>
<accession>A0A6I1IDC5</accession>
<evidence type="ECO:0000256" key="1">
    <source>
        <dbReference type="ARBA" id="ARBA00023015"/>
    </source>
</evidence>
<dbReference type="SMART" id="SM00342">
    <property type="entry name" value="HTH_ARAC"/>
    <property type="match status" value="1"/>
</dbReference>
<evidence type="ECO:0000256" key="3">
    <source>
        <dbReference type="ARBA" id="ARBA00023163"/>
    </source>
</evidence>
<name>A0A6I1IDC5_9BURK</name>
<dbReference type="PROSITE" id="PS01124">
    <property type="entry name" value="HTH_ARAC_FAMILY_2"/>
    <property type="match status" value="1"/>
</dbReference>
<organism evidence="5 6">
    <name type="scientific">Janthinobacterium violaceinigrum</name>
    <dbReference type="NCBI Taxonomy" id="2654252"/>
    <lineage>
        <taxon>Bacteria</taxon>
        <taxon>Pseudomonadati</taxon>
        <taxon>Pseudomonadota</taxon>
        <taxon>Betaproteobacteria</taxon>
        <taxon>Burkholderiales</taxon>
        <taxon>Oxalobacteraceae</taxon>
        <taxon>Janthinobacterium</taxon>
    </lineage>
</organism>
<reference evidence="5 6" key="1">
    <citation type="submission" date="2019-10" db="EMBL/GenBank/DDBJ databases">
        <title>Three novel species isolated from a subtropical stream in China.</title>
        <authorList>
            <person name="Lu H."/>
        </authorList>
    </citation>
    <scope>NUCLEOTIDE SEQUENCE [LARGE SCALE GENOMIC DNA]</scope>
    <source>
        <strain evidence="5 6">FT13W</strain>
    </source>
</reference>
<dbReference type="GO" id="GO:0043565">
    <property type="term" value="F:sequence-specific DNA binding"/>
    <property type="evidence" value="ECO:0007669"/>
    <property type="project" value="InterPro"/>
</dbReference>
<dbReference type="SUPFAM" id="SSF51182">
    <property type="entry name" value="RmlC-like cupins"/>
    <property type="match status" value="1"/>
</dbReference>
<dbReference type="CDD" id="cd06976">
    <property type="entry name" value="cupin_MtlR-like_N"/>
    <property type="match status" value="1"/>
</dbReference>
<sequence length="362" mass="40710">MPESYQFCHRLAYRLPQGTASRRVSTQDPRIATYLIIQTLGDAMKALLESSLIPQGANWTYFHRRLNVCIPFNWHYHREIELTVTLNSQGQRYVGDNIEPYTDGDLVLIGPNLPHTWMSQSKINEALPHVAHVFWINADWLNTLMSTLVELAPIKSMLVDAERGVVFSASTVKKVRDLVLDLEHASPAGRVTRLIDILTMLANDKEARSLCPPRCQVAQLDACDKSRIDHALAYIHSHYVEKISMAELASLAALSVSGLHRLFKRHTRQTVSDYIAQVRIGKACSLLVSTTQPISHVAEQSGYSSLSHFNRQFLGIKQVTPRAFRQSFRHRQPEGLPHRPEVSTYAEHPAAAASLGSHRQAP</sequence>
<dbReference type="InterPro" id="IPR014710">
    <property type="entry name" value="RmlC-like_jellyroll"/>
</dbReference>
<dbReference type="InterPro" id="IPR018060">
    <property type="entry name" value="HTH_AraC"/>
</dbReference>
<gene>
    <name evidence="5" type="ORF">GCN75_09665</name>
</gene>
<dbReference type="Gene3D" id="1.10.10.60">
    <property type="entry name" value="Homeodomain-like"/>
    <property type="match status" value="2"/>
</dbReference>
<evidence type="ECO:0000259" key="4">
    <source>
        <dbReference type="PROSITE" id="PS01124"/>
    </source>
</evidence>
<comment type="caution">
    <text evidence="5">The sequence shown here is derived from an EMBL/GenBank/DDBJ whole genome shotgun (WGS) entry which is preliminary data.</text>
</comment>
<dbReference type="EMBL" id="WFLI01000008">
    <property type="protein sequence ID" value="KAB8065258.1"/>
    <property type="molecule type" value="Genomic_DNA"/>
</dbReference>
<keyword evidence="6" id="KW-1185">Reference proteome</keyword>
<evidence type="ECO:0000313" key="6">
    <source>
        <dbReference type="Proteomes" id="UP000468717"/>
    </source>
</evidence>
<dbReference type="Gene3D" id="2.60.120.10">
    <property type="entry name" value="Jelly Rolls"/>
    <property type="match status" value="1"/>
</dbReference>
<dbReference type="Proteomes" id="UP000468717">
    <property type="component" value="Unassembled WGS sequence"/>
</dbReference>
<dbReference type="PANTHER" id="PTHR43280:SF27">
    <property type="entry name" value="TRANSCRIPTIONAL REGULATOR MTLR"/>
    <property type="match status" value="1"/>
</dbReference>
<dbReference type="InterPro" id="IPR009057">
    <property type="entry name" value="Homeodomain-like_sf"/>
</dbReference>
<evidence type="ECO:0000256" key="2">
    <source>
        <dbReference type="ARBA" id="ARBA00023125"/>
    </source>
</evidence>
<dbReference type="Pfam" id="PF12833">
    <property type="entry name" value="HTH_18"/>
    <property type="match status" value="1"/>
</dbReference>
<proteinExistence type="predicted"/>
<dbReference type="InterPro" id="IPR011051">
    <property type="entry name" value="RmlC_Cupin_sf"/>
</dbReference>
<feature type="domain" description="HTH araC/xylS-type" evidence="4">
    <location>
        <begin position="229"/>
        <end position="327"/>
    </location>
</feature>
<keyword evidence="2" id="KW-0238">DNA-binding</keyword>
<dbReference type="AlphaFoldDB" id="A0A6I1IDC5"/>
<dbReference type="SUPFAM" id="SSF46689">
    <property type="entry name" value="Homeodomain-like"/>
    <property type="match status" value="2"/>
</dbReference>
<keyword evidence="3" id="KW-0804">Transcription</keyword>